<sequence length="112" mass="12483">MNSLKAPQGDFTLNRFPLKKEKSGKKENLRAWDAADEYLLHHLSENKLLTENTSLLIVNDNFGGLAIALNQYHPVVMTDSYLATQAISLNLENNNISDASVNIINSLQSPEK</sequence>
<name>A0A3B0W656_9ZZZZ</name>
<dbReference type="GO" id="GO:0052916">
    <property type="term" value="F:23S rRNA (guanine(1835)-N(2))-methyltransferase activity"/>
    <property type="evidence" value="ECO:0007669"/>
    <property type="project" value="UniProtKB-EC"/>
</dbReference>
<proteinExistence type="predicted"/>
<evidence type="ECO:0000313" key="2">
    <source>
        <dbReference type="EMBL" id="VAW51395.1"/>
    </source>
</evidence>
<dbReference type="InterPro" id="IPR029063">
    <property type="entry name" value="SAM-dependent_MTases_sf"/>
</dbReference>
<reference evidence="2" key="1">
    <citation type="submission" date="2018-06" db="EMBL/GenBank/DDBJ databases">
        <authorList>
            <person name="Zhirakovskaya E."/>
        </authorList>
    </citation>
    <scope>NUCLEOTIDE SEQUENCE</scope>
</reference>
<gene>
    <name evidence="2" type="ORF">MNBD_GAMMA06-965</name>
</gene>
<protein>
    <submittedName>
        <fullName evidence="2">23S rRNA (Guanine(1835)-N(2))-methyltransferase</fullName>
        <ecNumber evidence="2">2.1.1.174</ecNumber>
    </submittedName>
</protein>
<dbReference type="AlphaFoldDB" id="A0A3B0W656"/>
<keyword evidence="2" id="KW-0489">Methyltransferase</keyword>
<dbReference type="Gene3D" id="3.40.50.150">
    <property type="entry name" value="Vaccinia Virus protein VP39"/>
    <property type="match status" value="1"/>
</dbReference>
<dbReference type="EC" id="2.1.1.174" evidence="2"/>
<dbReference type="Pfam" id="PF26049">
    <property type="entry name" value="RLMG_N"/>
    <property type="match status" value="1"/>
</dbReference>
<keyword evidence="2" id="KW-0808">Transferase</keyword>
<feature type="domain" description="RlmG N-terminal" evidence="1">
    <location>
        <begin position="1"/>
        <end position="111"/>
    </location>
</feature>
<organism evidence="2">
    <name type="scientific">hydrothermal vent metagenome</name>
    <dbReference type="NCBI Taxonomy" id="652676"/>
    <lineage>
        <taxon>unclassified sequences</taxon>
        <taxon>metagenomes</taxon>
        <taxon>ecological metagenomes</taxon>
    </lineage>
</organism>
<evidence type="ECO:0000259" key="1">
    <source>
        <dbReference type="Pfam" id="PF26049"/>
    </source>
</evidence>
<dbReference type="EMBL" id="UOFD01000028">
    <property type="protein sequence ID" value="VAW51395.1"/>
    <property type="molecule type" value="Genomic_DNA"/>
</dbReference>
<accession>A0A3B0W656</accession>
<dbReference type="InterPro" id="IPR058679">
    <property type="entry name" value="RlmG_N"/>
</dbReference>
<feature type="non-terminal residue" evidence="2">
    <location>
        <position position="112"/>
    </location>
</feature>